<evidence type="ECO:0000313" key="1">
    <source>
        <dbReference type="EMBL" id="KAF5843075.1"/>
    </source>
</evidence>
<dbReference type="Proteomes" id="UP000815325">
    <property type="component" value="Unassembled WGS sequence"/>
</dbReference>
<evidence type="ECO:0008006" key="3">
    <source>
        <dbReference type="Google" id="ProtNLM"/>
    </source>
</evidence>
<comment type="caution">
    <text evidence="1">The sequence shown here is derived from an EMBL/GenBank/DDBJ whole genome shotgun (WGS) entry which is preliminary data.</text>
</comment>
<keyword evidence="2" id="KW-1185">Reference proteome</keyword>
<dbReference type="EMBL" id="MU069449">
    <property type="protein sequence ID" value="KAF5843075.1"/>
    <property type="molecule type" value="Genomic_DNA"/>
</dbReference>
<protein>
    <recommendedName>
        <fullName evidence="3">Encoded protein</fullName>
    </recommendedName>
</protein>
<reference evidence="1" key="1">
    <citation type="submission" date="2017-08" db="EMBL/GenBank/DDBJ databases">
        <authorList>
            <person name="Polle J.E."/>
            <person name="Barry K."/>
            <person name="Cushman J."/>
            <person name="Schmutz J."/>
            <person name="Tran D."/>
            <person name="Hathwaick L.T."/>
            <person name="Yim W.C."/>
            <person name="Jenkins J."/>
            <person name="Mckie-Krisberg Z.M."/>
            <person name="Prochnik S."/>
            <person name="Lindquist E."/>
            <person name="Dockter R.B."/>
            <person name="Adam C."/>
            <person name="Molina H."/>
            <person name="Bunkerborg J."/>
            <person name="Jin E."/>
            <person name="Buchheim M."/>
            <person name="Magnuson J."/>
        </authorList>
    </citation>
    <scope>NUCLEOTIDE SEQUENCE</scope>
    <source>
        <strain evidence="1">CCAP 19/18</strain>
    </source>
</reference>
<name>A0ABQ7H896_DUNSA</name>
<accession>A0ABQ7H896</accession>
<sequence length="76" mass="8881">MVFGPTHVFLIVCNWKCKSPVQRSSSIRLKVRGANEQVLQRRMQLDEKKIAYGRRRPASRSHNNCQDLDLEIELQT</sequence>
<gene>
    <name evidence="1" type="ORF">DUNSADRAFT_2688</name>
</gene>
<proteinExistence type="predicted"/>
<evidence type="ECO:0000313" key="2">
    <source>
        <dbReference type="Proteomes" id="UP000815325"/>
    </source>
</evidence>
<organism evidence="1 2">
    <name type="scientific">Dunaliella salina</name>
    <name type="common">Green alga</name>
    <name type="synonym">Protococcus salinus</name>
    <dbReference type="NCBI Taxonomy" id="3046"/>
    <lineage>
        <taxon>Eukaryota</taxon>
        <taxon>Viridiplantae</taxon>
        <taxon>Chlorophyta</taxon>
        <taxon>core chlorophytes</taxon>
        <taxon>Chlorophyceae</taxon>
        <taxon>CS clade</taxon>
        <taxon>Chlamydomonadales</taxon>
        <taxon>Dunaliellaceae</taxon>
        <taxon>Dunaliella</taxon>
    </lineage>
</organism>